<dbReference type="EMBL" id="MQWA01000001">
    <property type="protein sequence ID" value="PQJ28057.1"/>
    <property type="molecule type" value="Genomic_DNA"/>
</dbReference>
<dbReference type="InterPro" id="IPR001296">
    <property type="entry name" value="Glyco_trans_1"/>
</dbReference>
<organism evidence="2 3">
    <name type="scientific">Rubritalea profundi</name>
    <dbReference type="NCBI Taxonomy" id="1658618"/>
    <lineage>
        <taxon>Bacteria</taxon>
        <taxon>Pseudomonadati</taxon>
        <taxon>Verrucomicrobiota</taxon>
        <taxon>Verrucomicrobiia</taxon>
        <taxon>Verrucomicrobiales</taxon>
        <taxon>Rubritaleaceae</taxon>
        <taxon>Rubritalea</taxon>
    </lineage>
</organism>
<evidence type="ECO:0000259" key="1">
    <source>
        <dbReference type="Pfam" id="PF00534"/>
    </source>
</evidence>
<dbReference type="PANTHER" id="PTHR45947">
    <property type="entry name" value="SULFOQUINOVOSYL TRANSFERASE SQD2"/>
    <property type="match status" value="1"/>
</dbReference>
<name>A0A2S7U0M5_9BACT</name>
<dbReference type="Proteomes" id="UP000239907">
    <property type="component" value="Unassembled WGS sequence"/>
</dbReference>
<accession>A0A2S7U0M5</accession>
<gene>
    <name evidence="2" type="ORF">BSZ32_05775</name>
</gene>
<evidence type="ECO:0000313" key="3">
    <source>
        <dbReference type="Proteomes" id="UP000239907"/>
    </source>
</evidence>
<dbReference type="PANTHER" id="PTHR45947:SF3">
    <property type="entry name" value="SULFOQUINOVOSYL TRANSFERASE SQD2"/>
    <property type="match status" value="1"/>
</dbReference>
<sequence>MTIKVSKLSVGLVPDRFAQYRHAAFKAMSDEQANGYKLAIYADSVEDKKGVVLLDSKFCNGDYDNGGVCWYRLKNISIKNICFWQRGLVSVAMKSEHDVMVYWGDAYRISTWFASIISKLRGKKVVYWTHGVYGNESFFKMAFRMTFYRMAHAILLYGRFGRNNLVRQGYPEAQAFVINNSLDCEQQNRIYSQSSDEAAAYRKMNYDANDNVLVFVGRLEPPKKLHMLMEALSQLNDSEQVFKLLVIGDGTEKTKLELLVSNLGLAERVCFYGACYDNEILAPMLMMADICVSPGEVGLTAMHSLIYGTPVVTHNKFSEQMPEFEAIEDAVSGGFYDYGSIASLVSKIGRTVKLINEGVICPDSCRASILARYTPSFQEVEFGKMLKYLNEER</sequence>
<reference evidence="2 3" key="1">
    <citation type="submission" date="2016-12" db="EMBL/GenBank/DDBJ databases">
        <title>Study of bacterial adaptation to deep sea.</title>
        <authorList>
            <person name="Song J."/>
            <person name="Yoshizawa S."/>
            <person name="Kogure K."/>
        </authorList>
    </citation>
    <scope>NUCLEOTIDE SEQUENCE [LARGE SCALE GENOMIC DNA]</scope>
    <source>
        <strain evidence="2 3">SAORIC-165</strain>
    </source>
</reference>
<protein>
    <recommendedName>
        <fullName evidence="1">Glycosyl transferase family 1 domain-containing protein</fullName>
    </recommendedName>
</protein>
<dbReference type="Gene3D" id="3.40.50.2000">
    <property type="entry name" value="Glycogen Phosphorylase B"/>
    <property type="match status" value="2"/>
</dbReference>
<feature type="domain" description="Glycosyl transferase family 1" evidence="1">
    <location>
        <begin position="205"/>
        <end position="349"/>
    </location>
</feature>
<proteinExistence type="predicted"/>
<dbReference type="InterPro" id="IPR050194">
    <property type="entry name" value="Glycosyltransferase_grp1"/>
</dbReference>
<dbReference type="Pfam" id="PF00534">
    <property type="entry name" value="Glycos_transf_1"/>
    <property type="match status" value="1"/>
</dbReference>
<evidence type="ECO:0000313" key="2">
    <source>
        <dbReference type="EMBL" id="PQJ28057.1"/>
    </source>
</evidence>
<dbReference type="AlphaFoldDB" id="A0A2S7U0M5"/>
<dbReference type="GO" id="GO:0016757">
    <property type="term" value="F:glycosyltransferase activity"/>
    <property type="evidence" value="ECO:0007669"/>
    <property type="project" value="InterPro"/>
</dbReference>
<comment type="caution">
    <text evidence="2">The sequence shown here is derived from an EMBL/GenBank/DDBJ whole genome shotgun (WGS) entry which is preliminary data.</text>
</comment>
<keyword evidence="3" id="KW-1185">Reference proteome</keyword>
<dbReference type="SUPFAM" id="SSF53756">
    <property type="entry name" value="UDP-Glycosyltransferase/glycogen phosphorylase"/>
    <property type="match status" value="1"/>
</dbReference>